<gene>
    <name evidence="8" type="ORF">H9779_06470</name>
</gene>
<comment type="caution">
    <text evidence="8">The sequence shown here is derived from an EMBL/GenBank/DDBJ whole genome shotgun (WGS) entry which is preliminary data.</text>
</comment>
<dbReference type="NCBIfam" id="TIGR04133">
    <property type="entry name" value="rSAM_w_lipo"/>
    <property type="match status" value="1"/>
</dbReference>
<reference evidence="8" key="2">
    <citation type="submission" date="2021-04" db="EMBL/GenBank/DDBJ databases">
        <authorList>
            <person name="Gilroy R."/>
        </authorList>
    </citation>
    <scope>NUCLEOTIDE SEQUENCE</scope>
    <source>
        <strain evidence="8">CHK169-11906</strain>
    </source>
</reference>
<dbReference type="NCBIfam" id="TIGR04085">
    <property type="entry name" value="rSAM_more_4Fe4S"/>
    <property type="match status" value="1"/>
</dbReference>
<keyword evidence="5" id="KW-0408">Iron</keyword>
<dbReference type="PANTHER" id="PTHR11228">
    <property type="entry name" value="RADICAL SAM DOMAIN PROTEIN"/>
    <property type="match status" value="1"/>
</dbReference>
<dbReference type="InterPro" id="IPR007197">
    <property type="entry name" value="rSAM"/>
</dbReference>
<evidence type="ECO:0000256" key="5">
    <source>
        <dbReference type="ARBA" id="ARBA00023004"/>
    </source>
</evidence>
<dbReference type="InterPro" id="IPR023885">
    <property type="entry name" value="4Fe4S-binding_SPASM_dom"/>
</dbReference>
<keyword evidence="6" id="KW-0411">Iron-sulfur</keyword>
<organism evidence="8 9">
    <name type="scientific">Candidatus Alistipes avicola</name>
    <dbReference type="NCBI Taxonomy" id="2838432"/>
    <lineage>
        <taxon>Bacteria</taxon>
        <taxon>Pseudomonadati</taxon>
        <taxon>Bacteroidota</taxon>
        <taxon>Bacteroidia</taxon>
        <taxon>Bacteroidales</taxon>
        <taxon>Rikenellaceae</taxon>
        <taxon>Alistipes</taxon>
    </lineage>
</organism>
<comment type="cofactor">
    <cofactor evidence="1">
        <name>[4Fe-4S] cluster</name>
        <dbReference type="ChEBI" id="CHEBI:49883"/>
    </cofactor>
</comment>
<dbReference type="EMBL" id="DWYR01000019">
    <property type="protein sequence ID" value="HJA99223.1"/>
    <property type="molecule type" value="Genomic_DNA"/>
</dbReference>
<dbReference type="PROSITE" id="PS51918">
    <property type="entry name" value="RADICAL_SAM"/>
    <property type="match status" value="1"/>
</dbReference>
<dbReference type="SFLD" id="SFLDG01386">
    <property type="entry name" value="main_SPASM_domain-containing"/>
    <property type="match status" value="1"/>
</dbReference>
<dbReference type="PIRSF" id="PIRSF037420">
    <property type="entry name" value="PQQ_syn_pqqE"/>
    <property type="match status" value="1"/>
</dbReference>
<dbReference type="PANTHER" id="PTHR11228:SF7">
    <property type="entry name" value="PQQA PEPTIDE CYCLASE"/>
    <property type="match status" value="1"/>
</dbReference>
<feature type="domain" description="Radical SAM core" evidence="7">
    <location>
        <begin position="26"/>
        <end position="241"/>
    </location>
</feature>
<evidence type="ECO:0000256" key="3">
    <source>
        <dbReference type="ARBA" id="ARBA00022691"/>
    </source>
</evidence>
<dbReference type="InterPro" id="IPR017200">
    <property type="entry name" value="PqqE-like"/>
</dbReference>
<dbReference type="InterPro" id="IPR050377">
    <property type="entry name" value="Radical_SAM_PqqE_MftC-like"/>
</dbReference>
<dbReference type="Pfam" id="PF04055">
    <property type="entry name" value="Radical_SAM"/>
    <property type="match status" value="1"/>
</dbReference>
<accession>A0A9D2L4Q7</accession>
<sequence length="358" mass="41177">MGKTIGLRKRLALSLASKLYAQQVERHELHTLFWECTLRCNLNCRHCGSDCRTEAAIKDMPAADFFRLLDTQITPHVDPHRLLIILSGGEVLVRRDLEEIGLGLYRREYPWGMVTNGLALTPARFERLLQAGLHTITVSLDGFAEEHNYLRRNEQSFEAAWRAARMVAAEKSIASDIVTCVNGHSLPRLAEFRDMLIDAGIRSWRLFSIFPVGRAAEDPSLQLTDEQFTQLMEFIQQTRREGEIAVSYGCEGFLGGYEGNVRDHFYQCRAGVSIASIRVDGSISGCTSIRSNFHQGNIYRDNFWDVWQNRFEKFRNRDWAHKGKCASCKWFKYCLGNGMHLYDDQENLLICHYNRLVR</sequence>
<keyword evidence="2" id="KW-0004">4Fe-4S</keyword>
<evidence type="ECO:0000256" key="6">
    <source>
        <dbReference type="ARBA" id="ARBA00023014"/>
    </source>
</evidence>
<evidence type="ECO:0000256" key="1">
    <source>
        <dbReference type="ARBA" id="ARBA00001966"/>
    </source>
</evidence>
<evidence type="ECO:0000259" key="7">
    <source>
        <dbReference type="PROSITE" id="PS51918"/>
    </source>
</evidence>
<keyword evidence="4" id="KW-0479">Metal-binding</keyword>
<dbReference type="GO" id="GO:0003824">
    <property type="term" value="F:catalytic activity"/>
    <property type="evidence" value="ECO:0007669"/>
    <property type="project" value="InterPro"/>
</dbReference>
<evidence type="ECO:0000256" key="4">
    <source>
        <dbReference type="ARBA" id="ARBA00022723"/>
    </source>
</evidence>
<dbReference type="Pfam" id="PF13186">
    <property type="entry name" value="SPASM"/>
    <property type="match status" value="1"/>
</dbReference>
<dbReference type="InterPro" id="IPR026404">
    <property type="entry name" value="rSAM_w_lipo"/>
</dbReference>
<dbReference type="SFLD" id="SFLDS00029">
    <property type="entry name" value="Radical_SAM"/>
    <property type="match status" value="1"/>
</dbReference>
<dbReference type="AlphaFoldDB" id="A0A9D2L4Q7"/>
<evidence type="ECO:0000256" key="2">
    <source>
        <dbReference type="ARBA" id="ARBA00022485"/>
    </source>
</evidence>
<name>A0A9D2L4Q7_9BACT</name>
<dbReference type="InterPro" id="IPR058240">
    <property type="entry name" value="rSAM_sf"/>
</dbReference>
<dbReference type="Gene3D" id="3.20.20.70">
    <property type="entry name" value="Aldolase class I"/>
    <property type="match status" value="1"/>
</dbReference>
<dbReference type="SUPFAM" id="SSF102114">
    <property type="entry name" value="Radical SAM enzymes"/>
    <property type="match status" value="1"/>
</dbReference>
<protein>
    <submittedName>
        <fullName evidence="8">TIGR04133 family radical SAM/SPASM protein</fullName>
    </submittedName>
</protein>
<dbReference type="Proteomes" id="UP000824259">
    <property type="component" value="Unassembled WGS sequence"/>
</dbReference>
<proteinExistence type="predicted"/>
<evidence type="ECO:0000313" key="8">
    <source>
        <dbReference type="EMBL" id="HJA99223.1"/>
    </source>
</evidence>
<keyword evidence="3" id="KW-0949">S-adenosyl-L-methionine</keyword>
<dbReference type="GO" id="GO:0051539">
    <property type="term" value="F:4 iron, 4 sulfur cluster binding"/>
    <property type="evidence" value="ECO:0007669"/>
    <property type="project" value="UniProtKB-KW"/>
</dbReference>
<reference evidence="8" key="1">
    <citation type="journal article" date="2021" name="PeerJ">
        <title>Extensive microbial diversity within the chicken gut microbiome revealed by metagenomics and culture.</title>
        <authorList>
            <person name="Gilroy R."/>
            <person name="Ravi A."/>
            <person name="Getino M."/>
            <person name="Pursley I."/>
            <person name="Horton D.L."/>
            <person name="Alikhan N.F."/>
            <person name="Baker D."/>
            <person name="Gharbi K."/>
            <person name="Hall N."/>
            <person name="Watson M."/>
            <person name="Adriaenssens E.M."/>
            <person name="Foster-Nyarko E."/>
            <person name="Jarju S."/>
            <person name="Secka A."/>
            <person name="Antonio M."/>
            <person name="Oren A."/>
            <person name="Chaudhuri R.R."/>
            <person name="La Ragione R."/>
            <person name="Hildebrand F."/>
            <person name="Pallen M.J."/>
        </authorList>
    </citation>
    <scope>NUCLEOTIDE SEQUENCE</scope>
    <source>
        <strain evidence="8">CHK169-11906</strain>
    </source>
</reference>
<dbReference type="GO" id="GO:0046872">
    <property type="term" value="F:metal ion binding"/>
    <property type="evidence" value="ECO:0007669"/>
    <property type="project" value="UniProtKB-KW"/>
</dbReference>
<evidence type="ECO:0000313" key="9">
    <source>
        <dbReference type="Proteomes" id="UP000824259"/>
    </source>
</evidence>
<dbReference type="InterPro" id="IPR013785">
    <property type="entry name" value="Aldolase_TIM"/>
</dbReference>
<dbReference type="CDD" id="cd01335">
    <property type="entry name" value="Radical_SAM"/>
    <property type="match status" value="1"/>
</dbReference>
<dbReference type="SFLD" id="SFLDG01067">
    <property type="entry name" value="SPASM/twitch_domain_containing"/>
    <property type="match status" value="1"/>
</dbReference>